<dbReference type="AlphaFoldDB" id="A0A8C7U160"/>
<dbReference type="FunFam" id="3.40.50.410:FF:000010">
    <property type="entry name" value="Integrator complex subunit 6 like"/>
    <property type="match status" value="1"/>
</dbReference>
<evidence type="ECO:0000256" key="1">
    <source>
        <dbReference type="SAM" id="MobiDB-lite"/>
    </source>
</evidence>
<dbReference type="GeneTree" id="ENSGT00390000016655"/>
<dbReference type="Pfam" id="PF25462">
    <property type="entry name" value="Beta-barrel_INTS6"/>
    <property type="match status" value="1"/>
</dbReference>
<keyword evidence="4" id="KW-1185">Reference proteome</keyword>
<dbReference type="SUPFAM" id="SSF53300">
    <property type="entry name" value="vWA-like"/>
    <property type="match status" value="1"/>
</dbReference>
<dbReference type="InterPro" id="IPR057413">
    <property type="entry name" value="Beta-barrel_INTS6"/>
</dbReference>
<organism evidence="3 4">
    <name type="scientific">Oncorhynchus mykiss</name>
    <name type="common">Rainbow trout</name>
    <name type="synonym">Salmo gairdneri</name>
    <dbReference type="NCBI Taxonomy" id="8022"/>
    <lineage>
        <taxon>Eukaryota</taxon>
        <taxon>Metazoa</taxon>
        <taxon>Chordata</taxon>
        <taxon>Craniata</taxon>
        <taxon>Vertebrata</taxon>
        <taxon>Euteleostomi</taxon>
        <taxon>Actinopterygii</taxon>
        <taxon>Neopterygii</taxon>
        <taxon>Teleostei</taxon>
        <taxon>Protacanthopterygii</taxon>
        <taxon>Salmoniformes</taxon>
        <taxon>Salmonidae</taxon>
        <taxon>Salmoninae</taxon>
        <taxon>Oncorhynchus</taxon>
    </lineage>
</organism>
<dbReference type="CDD" id="cd00198">
    <property type="entry name" value="vWFA"/>
    <property type="match status" value="1"/>
</dbReference>
<feature type="compositionally biased region" description="Acidic residues" evidence="1">
    <location>
        <begin position="731"/>
        <end position="743"/>
    </location>
</feature>
<dbReference type="PROSITE" id="PS50234">
    <property type="entry name" value="VWFA"/>
    <property type="match status" value="1"/>
</dbReference>
<evidence type="ECO:0000313" key="3">
    <source>
        <dbReference type="Ensembl" id="ENSOMYP00000087447.2"/>
    </source>
</evidence>
<accession>A0A8C7U160</accession>
<dbReference type="PANTHER" id="PTHR12957:SF22">
    <property type="entry name" value="INTEGRATOR COMPLEX SUBUNIT 6-LIKE"/>
    <property type="match status" value="1"/>
</dbReference>
<feature type="region of interest" description="Disordered" evidence="1">
    <location>
        <begin position="685"/>
        <end position="761"/>
    </location>
</feature>
<dbReference type="Ensembl" id="ENSOMYT00000095264.2">
    <property type="protein sequence ID" value="ENSOMYP00000087447.2"/>
    <property type="gene ID" value="ENSOMYG00000040389.2"/>
</dbReference>
<feature type="compositionally biased region" description="Basic and acidic residues" evidence="1">
    <location>
        <begin position="707"/>
        <end position="722"/>
    </location>
</feature>
<dbReference type="GO" id="GO:0032039">
    <property type="term" value="C:integrator complex"/>
    <property type="evidence" value="ECO:0007669"/>
    <property type="project" value="TreeGrafter"/>
</dbReference>
<dbReference type="InterPro" id="IPR002035">
    <property type="entry name" value="VWF_A"/>
</dbReference>
<dbReference type="InterPro" id="IPR036465">
    <property type="entry name" value="vWFA_dom_sf"/>
</dbReference>
<reference evidence="3" key="1">
    <citation type="submission" date="2020-07" db="EMBL/GenBank/DDBJ databases">
        <title>A long reads based de novo assembly of the rainbow trout Arlee double haploid line genome.</title>
        <authorList>
            <person name="Gao G."/>
            <person name="Palti Y."/>
        </authorList>
    </citation>
    <scope>NUCLEOTIDE SEQUENCE [LARGE SCALE GENOMIC DNA]</scope>
</reference>
<dbReference type="InterPro" id="IPR051113">
    <property type="entry name" value="Integrator_subunit6"/>
</dbReference>
<dbReference type="Proteomes" id="UP000694395">
    <property type="component" value="Chromosome 31"/>
</dbReference>
<reference evidence="3" key="3">
    <citation type="submission" date="2025-09" db="UniProtKB">
        <authorList>
            <consortium name="Ensembl"/>
        </authorList>
    </citation>
    <scope>IDENTIFICATION</scope>
</reference>
<feature type="domain" description="VWFA" evidence="2">
    <location>
        <begin position="3"/>
        <end position="227"/>
    </location>
</feature>
<dbReference type="Gene3D" id="3.40.50.410">
    <property type="entry name" value="von Willebrand factor, type A domain"/>
    <property type="match status" value="1"/>
</dbReference>
<dbReference type="Pfam" id="PF13519">
    <property type="entry name" value="VWA_2"/>
    <property type="match status" value="1"/>
</dbReference>
<dbReference type="GO" id="GO:0034472">
    <property type="term" value="P:snRNA 3'-end processing"/>
    <property type="evidence" value="ECO:0007669"/>
    <property type="project" value="TreeGrafter"/>
</dbReference>
<protein>
    <submittedName>
        <fullName evidence="3">Integrator complex subunit 6 like</fullName>
    </submittedName>
</protein>
<reference evidence="3" key="2">
    <citation type="submission" date="2025-08" db="UniProtKB">
        <authorList>
            <consortium name="Ensembl"/>
        </authorList>
    </citation>
    <scope>IDENTIFICATION</scope>
</reference>
<feature type="region of interest" description="Disordered" evidence="1">
    <location>
        <begin position="604"/>
        <end position="666"/>
    </location>
</feature>
<name>A0A8C7U160_ONCMY</name>
<proteinExistence type="predicted"/>
<sequence>MPILLFLIDTSASMNQRTYLGTTYLDIAKGAVEIFMKLRARDPASRGDRYMLVTFDDPPYGVKAGWKENHATFMSELKNLQASGLTTLGHALRAAFDLLNLNRLVSGIDNYGQGRNPFFLEPSVIITITDGNKLTHTSGVPDELHLPLTSPLPGSELTKEPFRWDQRLFALVLRLPGAATPDSEQLGSVPNDESAITQMCEVTGGRSYCVRTQRMLNQCLDSLVQKVLSGVVINFEKTGPDPPLVGEDGMVDPSRPVLSFSPQPWHSCHKLIYVRPNPKTGVPVGHWPIPESFWPDQNSPALPPRSAHPMVRFTCVDCEPMVIDKLPFDKYELEPSPLTQYILERKSPHMCWQVFVNSSGKHSDLAQPFGYLKASTTLSCVNLFVMPYNYPVVLPLLDDLFKVHKLKPNLKWRQAFEIYLKTMPPYFLLAKMESDRLIVSVGKKAPQETGIKVKNHSNTLSLAHRKDFKQLLQGITGEMSLRLADINFKEFAGFQIALLNKDLKPQAYRNAYDIPRRNLLDQLTRMRSNLLRTTQKLIRGQDEDYLHSIPMVQMGNYQEYLKMMPSPLREIDPDQPKRLHTFGNPFKQDKKGMMIDEADEFVTGPQSKKRGVTGDPNSGAALKRRRSMSPLLRRPQTPPIITNHVVGKGSNGNGVQGQPGIKPIPLHKGRVVVDGVGGGTNALILEERESERPGMCAGDSGEDSGVEEDRLGEGGLDERPSSERQQQSCEGDQEGELEGDENGADQAELEAVTIAPLDGSNAELRTRVIKEVRKPGRSE</sequence>
<evidence type="ECO:0000259" key="2">
    <source>
        <dbReference type="PROSITE" id="PS50234"/>
    </source>
</evidence>
<dbReference type="PANTHER" id="PTHR12957">
    <property type="entry name" value="DEAD/H BOX POLYPEPTIDE 26/DICE1-RELATED"/>
    <property type="match status" value="1"/>
</dbReference>
<evidence type="ECO:0000313" key="4">
    <source>
        <dbReference type="Proteomes" id="UP000694395"/>
    </source>
</evidence>